<dbReference type="EMBL" id="JAIWYP010000008">
    <property type="protein sequence ID" value="KAH3780596.1"/>
    <property type="molecule type" value="Genomic_DNA"/>
</dbReference>
<evidence type="ECO:0008006" key="4">
    <source>
        <dbReference type="Google" id="ProtNLM"/>
    </source>
</evidence>
<dbReference type="InterPro" id="IPR035976">
    <property type="entry name" value="Sushi/SCR/CCP_sf"/>
</dbReference>
<proteinExistence type="predicted"/>
<evidence type="ECO:0000313" key="2">
    <source>
        <dbReference type="EMBL" id="KAH3780596.1"/>
    </source>
</evidence>
<organism evidence="2 3">
    <name type="scientific">Dreissena polymorpha</name>
    <name type="common">Zebra mussel</name>
    <name type="synonym">Mytilus polymorpha</name>
    <dbReference type="NCBI Taxonomy" id="45954"/>
    <lineage>
        <taxon>Eukaryota</taxon>
        <taxon>Metazoa</taxon>
        <taxon>Spiralia</taxon>
        <taxon>Lophotrochozoa</taxon>
        <taxon>Mollusca</taxon>
        <taxon>Bivalvia</taxon>
        <taxon>Autobranchia</taxon>
        <taxon>Heteroconchia</taxon>
        <taxon>Euheterodonta</taxon>
        <taxon>Imparidentia</taxon>
        <taxon>Neoheterodontei</taxon>
        <taxon>Myida</taxon>
        <taxon>Dreissenoidea</taxon>
        <taxon>Dreissenidae</taxon>
        <taxon>Dreissena</taxon>
    </lineage>
</organism>
<dbReference type="AlphaFoldDB" id="A0A9D4ELB5"/>
<dbReference type="Proteomes" id="UP000828390">
    <property type="component" value="Unassembled WGS sequence"/>
</dbReference>
<dbReference type="InterPro" id="IPR000436">
    <property type="entry name" value="Sushi_SCR_CCP_dom"/>
</dbReference>
<reference evidence="2" key="1">
    <citation type="journal article" date="2019" name="bioRxiv">
        <title>The Genome of the Zebra Mussel, Dreissena polymorpha: A Resource for Invasive Species Research.</title>
        <authorList>
            <person name="McCartney M.A."/>
            <person name="Auch B."/>
            <person name="Kono T."/>
            <person name="Mallez S."/>
            <person name="Zhang Y."/>
            <person name="Obille A."/>
            <person name="Becker A."/>
            <person name="Abrahante J.E."/>
            <person name="Garbe J."/>
            <person name="Badalamenti J.P."/>
            <person name="Herman A."/>
            <person name="Mangelson H."/>
            <person name="Liachko I."/>
            <person name="Sullivan S."/>
            <person name="Sone E.D."/>
            <person name="Koren S."/>
            <person name="Silverstein K.A.T."/>
            <person name="Beckman K.B."/>
            <person name="Gohl D.M."/>
        </authorList>
    </citation>
    <scope>NUCLEOTIDE SEQUENCE</scope>
    <source>
        <strain evidence="2">Duluth1</strain>
        <tissue evidence="2">Whole animal</tissue>
    </source>
</reference>
<name>A0A9D4ELB5_DREPO</name>
<dbReference type="PROSITE" id="PS51257">
    <property type="entry name" value="PROKAR_LIPOPROTEIN"/>
    <property type="match status" value="1"/>
</dbReference>
<accession>A0A9D4ELB5</accession>
<protein>
    <recommendedName>
        <fullName evidence="4">Sushi domain-containing protein</fullName>
    </recommendedName>
</protein>
<dbReference type="SUPFAM" id="SSF57535">
    <property type="entry name" value="Complement control module/SCR domain"/>
    <property type="match status" value="1"/>
</dbReference>
<sequence>MRMSSRIAAHPCKQLQSIPNGILACNGWETDFYNICKYYCLTNYTYPVGLSADTMFVCGASGNWLPSATFERCIPSGTITHCNVL</sequence>
<reference evidence="2" key="2">
    <citation type="submission" date="2020-11" db="EMBL/GenBank/DDBJ databases">
        <authorList>
            <person name="McCartney M.A."/>
            <person name="Auch B."/>
            <person name="Kono T."/>
            <person name="Mallez S."/>
            <person name="Becker A."/>
            <person name="Gohl D.M."/>
            <person name="Silverstein K.A.T."/>
            <person name="Koren S."/>
            <person name="Bechman K.B."/>
            <person name="Herman A."/>
            <person name="Abrahante J.E."/>
            <person name="Garbe J."/>
        </authorList>
    </citation>
    <scope>NUCLEOTIDE SEQUENCE</scope>
    <source>
        <strain evidence="2">Duluth1</strain>
        <tissue evidence="2">Whole animal</tissue>
    </source>
</reference>
<evidence type="ECO:0000256" key="1">
    <source>
        <dbReference type="ARBA" id="ARBA00023157"/>
    </source>
</evidence>
<keyword evidence="3" id="KW-1185">Reference proteome</keyword>
<comment type="caution">
    <text evidence="2">The sequence shown here is derived from an EMBL/GenBank/DDBJ whole genome shotgun (WGS) entry which is preliminary data.</text>
</comment>
<dbReference type="Gene3D" id="2.10.70.10">
    <property type="entry name" value="Complement Module, domain 1"/>
    <property type="match status" value="1"/>
</dbReference>
<dbReference type="CDD" id="cd00033">
    <property type="entry name" value="CCP"/>
    <property type="match status" value="1"/>
</dbReference>
<gene>
    <name evidence="2" type="ORF">DPMN_158414</name>
</gene>
<evidence type="ECO:0000313" key="3">
    <source>
        <dbReference type="Proteomes" id="UP000828390"/>
    </source>
</evidence>
<keyword evidence="1" id="KW-1015">Disulfide bond</keyword>